<evidence type="ECO:0000256" key="7">
    <source>
        <dbReference type="RuleBase" id="RU363068"/>
    </source>
</evidence>
<dbReference type="FunCoup" id="D3B6X6">
    <property type="interactions" value="579"/>
</dbReference>
<dbReference type="Proteomes" id="UP000001396">
    <property type="component" value="Unassembled WGS sequence"/>
</dbReference>
<comment type="subcellular location">
    <subcellularLocation>
        <location evidence="7">Cytoplasm</location>
    </subcellularLocation>
</comment>
<dbReference type="SUPFAM" id="SSF53474">
    <property type="entry name" value="alpha/beta-Hydrolases"/>
    <property type="match status" value="1"/>
</dbReference>
<dbReference type="InterPro" id="IPR014186">
    <property type="entry name" value="S-formylglutathione_hydrol"/>
</dbReference>
<protein>
    <recommendedName>
        <fullName evidence="3 7">S-formylglutathione hydrolase</fullName>
        <ecNumber evidence="2 7">3.1.2.12</ecNumber>
    </recommendedName>
</protein>
<evidence type="ECO:0000256" key="2">
    <source>
        <dbReference type="ARBA" id="ARBA00012479"/>
    </source>
</evidence>
<evidence type="ECO:0000256" key="6">
    <source>
        <dbReference type="PIRSR" id="PIRSR614186-1"/>
    </source>
</evidence>
<dbReference type="GO" id="GO:0005829">
    <property type="term" value="C:cytosol"/>
    <property type="evidence" value="ECO:0007669"/>
    <property type="project" value="TreeGrafter"/>
</dbReference>
<keyword evidence="4 7" id="KW-0719">Serine esterase</keyword>
<accession>D3B6X6</accession>
<comment type="function">
    <text evidence="7">Serine hydrolase involved in the detoxification of formaldehyde.</text>
</comment>
<gene>
    <name evidence="8" type="primary">esd</name>
    <name evidence="8" type="ORF">PPL_04207</name>
</gene>
<dbReference type="FunFam" id="3.40.50.1820:FF:000002">
    <property type="entry name" value="S-formylglutathione hydrolase"/>
    <property type="match status" value="1"/>
</dbReference>
<evidence type="ECO:0000256" key="1">
    <source>
        <dbReference type="ARBA" id="ARBA00005622"/>
    </source>
</evidence>
<dbReference type="ESTHER" id="polpa-d3b6x6">
    <property type="family name" value="A85-EsteraseD-FGH"/>
</dbReference>
<dbReference type="Pfam" id="PF00756">
    <property type="entry name" value="Esterase"/>
    <property type="match status" value="1"/>
</dbReference>
<dbReference type="GeneID" id="31359694"/>
<dbReference type="Gene3D" id="3.40.50.1820">
    <property type="entry name" value="alpha/beta hydrolase"/>
    <property type="match status" value="1"/>
</dbReference>
<dbReference type="GO" id="GO:0052689">
    <property type="term" value="F:carboxylic ester hydrolase activity"/>
    <property type="evidence" value="ECO:0007669"/>
    <property type="project" value="UniProtKB-KW"/>
</dbReference>
<evidence type="ECO:0000256" key="3">
    <source>
        <dbReference type="ARBA" id="ARBA00016774"/>
    </source>
</evidence>
<dbReference type="EC" id="3.1.2.12" evidence="2 7"/>
<keyword evidence="5 7" id="KW-0378">Hydrolase</keyword>
<comment type="similarity">
    <text evidence="1 7">Belongs to the esterase D family.</text>
</comment>
<dbReference type="GO" id="GO:0018738">
    <property type="term" value="F:S-formylglutathione hydrolase activity"/>
    <property type="evidence" value="ECO:0007669"/>
    <property type="project" value="UniProtKB-EC"/>
</dbReference>
<evidence type="ECO:0000313" key="8">
    <source>
        <dbReference type="EMBL" id="EFA82519.1"/>
    </source>
</evidence>
<dbReference type="EMBL" id="ADBJ01000018">
    <property type="protein sequence ID" value="EFA82519.1"/>
    <property type="molecule type" value="Genomic_DNA"/>
</dbReference>
<name>D3B6X6_HETP5</name>
<organism evidence="8 9">
    <name type="scientific">Heterostelium pallidum (strain ATCC 26659 / Pp 5 / PN500)</name>
    <name type="common">Cellular slime mold</name>
    <name type="synonym">Polysphondylium pallidum</name>
    <dbReference type="NCBI Taxonomy" id="670386"/>
    <lineage>
        <taxon>Eukaryota</taxon>
        <taxon>Amoebozoa</taxon>
        <taxon>Evosea</taxon>
        <taxon>Eumycetozoa</taxon>
        <taxon>Dictyostelia</taxon>
        <taxon>Acytosteliales</taxon>
        <taxon>Acytosteliaceae</taxon>
        <taxon>Heterostelium</taxon>
    </lineage>
</organism>
<dbReference type="NCBIfam" id="TIGR02821">
    <property type="entry name" value="fghA_ester_D"/>
    <property type="match status" value="1"/>
</dbReference>
<sequence>MSLQLLSTSKCYNGEVKRYSHQSKCNNCEMKFHVYLPATISKNAVPVLWFLSGITCTDENFITKSCALQFASREGIMLVCPDTSPRGAGIEGEQADWTLGLGAGFYVDATNEPWSNNYNMYTYITSELYDLVSTSFNIIKDKQSIFGHSMGGHGALISAFKNPSKYRSVSAFAPICNPVTFGENALTHYLGGDKTKWDVYNASVLAKSYQGPQLDILVDQGTADDFLYKLYPDQLIDACKSNSANINLTFNHREGYPHNYWFIQTFIEDHIVFHSKHLN</sequence>
<dbReference type="OMA" id="PSDCPWG"/>
<keyword evidence="9" id="KW-1185">Reference proteome</keyword>
<proteinExistence type="inferred from homology"/>
<evidence type="ECO:0000256" key="4">
    <source>
        <dbReference type="ARBA" id="ARBA00022487"/>
    </source>
</evidence>
<dbReference type="AlphaFoldDB" id="D3B6X6"/>
<feature type="active site" description="Charge relay system" evidence="6">
    <location>
        <position position="149"/>
    </location>
</feature>
<dbReference type="PANTHER" id="PTHR10061:SF0">
    <property type="entry name" value="S-FORMYLGLUTATHIONE HYDROLASE"/>
    <property type="match status" value="1"/>
</dbReference>
<dbReference type="InterPro" id="IPR000801">
    <property type="entry name" value="Esterase-like"/>
</dbReference>
<comment type="catalytic activity">
    <reaction evidence="7">
        <text>S-formylglutathione + H2O = formate + glutathione + H(+)</text>
        <dbReference type="Rhea" id="RHEA:14961"/>
        <dbReference type="ChEBI" id="CHEBI:15377"/>
        <dbReference type="ChEBI" id="CHEBI:15378"/>
        <dbReference type="ChEBI" id="CHEBI:15740"/>
        <dbReference type="ChEBI" id="CHEBI:57688"/>
        <dbReference type="ChEBI" id="CHEBI:57925"/>
        <dbReference type="EC" id="3.1.2.12"/>
    </reaction>
</comment>
<dbReference type="GO" id="GO:0046294">
    <property type="term" value="P:formaldehyde catabolic process"/>
    <property type="evidence" value="ECO:0007669"/>
    <property type="project" value="InterPro"/>
</dbReference>
<dbReference type="STRING" id="670386.D3B6X6"/>
<reference evidence="8 9" key="1">
    <citation type="journal article" date="2011" name="Genome Res.">
        <title>Phylogeny-wide analysis of social amoeba genomes highlights ancient origins for complex intercellular communication.</title>
        <authorList>
            <person name="Heidel A.J."/>
            <person name="Lawal H.M."/>
            <person name="Felder M."/>
            <person name="Schilde C."/>
            <person name="Helps N.R."/>
            <person name="Tunggal B."/>
            <person name="Rivero F."/>
            <person name="John U."/>
            <person name="Schleicher M."/>
            <person name="Eichinger L."/>
            <person name="Platzer M."/>
            <person name="Noegel A.A."/>
            <person name="Schaap P."/>
            <person name="Gloeckner G."/>
        </authorList>
    </citation>
    <scope>NUCLEOTIDE SEQUENCE [LARGE SCALE GENOMIC DNA]</scope>
    <source>
        <strain evidence="9">ATCC 26659 / Pp 5 / PN500</strain>
    </source>
</reference>
<comment type="caution">
    <text evidence="8">The sequence shown here is derived from an EMBL/GenBank/DDBJ whole genome shotgun (WGS) entry which is preliminary data.</text>
</comment>
<keyword evidence="7" id="KW-0963">Cytoplasm</keyword>
<dbReference type="PANTHER" id="PTHR10061">
    <property type="entry name" value="S-FORMYLGLUTATHIONE HYDROLASE"/>
    <property type="match status" value="1"/>
</dbReference>
<feature type="active site" description="Charge relay system" evidence="6">
    <location>
        <position position="258"/>
    </location>
</feature>
<evidence type="ECO:0000256" key="5">
    <source>
        <dbReference type="ARBA" id="ARBA00022801"/>
    </source>
</evidence>
<evidence type="ECO:0000313" key="9">
    <source>
        <dbReference type="Proteomes" id="UP000001396"/>
    </source>
</evidence>
<feature type="active site" description="Charge relay system" evidence="6">
    <location>
        <position position="224"/>
    </location>
</feature>
<dbReference type="InParanoid" id="D3B6X6"/>
<dbReference type="InterPro" id="IPR029058">
    <property type="entry name" value="AB_hydrolase_fold"/>
</dbReference>
<dbReference type="RefSeq" id="XP_020434636.1">
    <property type="nucleotide sequence ID" value="XM_020575116.1"/>
</dbReference>